<gene>
    <name evidence="1" type="ORF">MUN88_04105</name>
</gene>
<keyword evidence="2" id="KW-1185">Reference proteome</keyword>
<dbReference type="Proteomes" id="UP000831782">
    <property type="component" value="Chromosome"/>
</dbReference>
<accession>A0ABY4EZH1</accession>
<dbReference type="InterPro" id="IPR009776">
    <property type="entry name" value="Spore_0_M"/>
</dbReference>
<evidence type="ECO:0000313" key="2">
    <source>
        <dbReference type="Proteomes" id="UP000831782"/>
    </source>
</evidence>
<sequence>MFKKLLASAGIGSAEVDTIITNDSLGAGEDLYGKVVIKGGRTEQQIDRINLFVMTEALRERGDDKKYYENVILHRHVIEDSFTIHEEEYMELPFSFSLPVKTPPTINRTRVWVQTGLDIPQAIDPEDRDYLDVSPHQGMSHVLDAIIQEMQFELRKVNMEFSKRYGYLQEFEFRPVTEFRGDIDELEVVFTSVSENGVELVIEVDRAAKGLGGLFAEALDVDESKVRVPFTKQDLERGTGFIADRLRAIISQYSS</sequence>
<dbReference type="PANTHER" id="PTHR40053">
    <property type="entry name" value="SPORULATION-CONTROL PROTEIN SPO0M"/>
    <property type="match status" value="1"/>
</dbReference>
<proteinExistence type="predicted"/>
<dbReference type="RefSeq" id="WP_244721205.1">
    <property type="nucleotide sequence ID" value="NZ_CP095072.1"/>
</dbReference>
<organism evidence="1 2">
    <name type="scientific">Gracilibacillus caseinilyticus</name>
    <dbReference type="NCBI Taxonomy" id="2932256"/>
    <lineage>
        <taxon>Bacteria</taxon>
        <taxon>Bacillati</taxon>
        <taxon>Bacillota</taxon>
        <taxon>Bacilli</taxon>
        <taxon>Bacillales</taxon>
        <taxon>Bacillaceae</taxon>
        <taxon>Gracilibacillus</taxon>
    </lineage>
</organism>
<name>A0ABY4EZH1_9BACI</name>
<protein>
    <submittedName>
        <fullName evidence="1">Sporulation protein</fullName>
    </submittedName>
</protein>
<dbReference type="EMBL" id="CP095072">
    <property type="protein sequence ID" value="UOQ49317.1"/>
    <property type="molecule type" value="Genomic_DNA"/>
</dbReference>
<reference evidence="1 2" key="1">
    <citation type="submission" date="2022-04" db="EMBL/GenBank/DDBJ databases">
        <title>Gracilibacillus sp. isolated from saltern.</title>
        <authorList>
            <person name="Won M."/>
            <person name="Lee C.-M."/>
            <person name="Woen H.-Y."/>
            <person name="Kwon S.-W."/>
        </authorList>
    </citation>
    <scope>NUCLEOTIDE SEQUENCE [LARGE SCALE GENOMIC DNA]</scope>
    <source>
        <strain evidence="1 2">SSWR10-1</strain>
    </source>
</reference>
<evidence type="ECO:0000313" key="1">
    <source>
        <dbReference type="EMBL" id="UOQ49317.1"/>
    </source>
</evidence>
<dbReference type="PANTHER" id="PTHR40053:SF1">
    <property type="entry name" value="SPORULATION-CONTROL PROTEIN SPO0M"/>
    <property type="match status" value="1"/>
</dbReference>
<dbReference type="Pfam" id="PF07070">
    <property type="entry name" value="Spo0M"/>
    <property type="match status" value="1"/>
</dbReference>